<dbReference type="EMBL" id="DF820504">
    <property type="protein sequence ID" value="GAK31944.1"/>
    <property type="molecule type" value="Genomic_DNA"/>
</dbReference>
<organism evidence="1 2">
    <name type="scientific">Weissella oryzae (strain DSM 25784 / JCM 18191 / LMG 30913 / SG25)</name>
    <dbReference type="NCBI Taxonomy" id="1329250"/>
    <lineage>
        <taxon>Bacteria</taxon>
        <taxon>Bacillati</taxon>
        <taxon>Bacillota</taxon>
        <taxon>Bacilli</taxon>
        <taxon>Lactobacillales</taxon>
        <taxon>Lactobacillaceae</taxon>
        <taxon>Weissella</taxon>
    </lineage>
</organism>
<proteinExistence type="predicted"/>
<keyword evidence="2" id="KW-1185">Reference proteome</keyword>
<dbReference type="Proteomes" id="UP000030643">
    <property type="component" value="Unassembled WGS sequence"/>
</dbReference>
<reference evidence="2" key="1">
    <citation type="journal article" date="2014" name="Genome Announc.">
        <title>Draft genome sequence of Weissella oryzae SG25T, isolated from fermented rice grains.</title>
        <authorList>
            <person name="Tanizawa Y."/>
            <person name="Fujisawa T."/>
            <person name="Mochizuki T."/>
            <person name="Kaminuma E."/>
            <person name="Suzuki Y."/>
            <person name="Nakamura Y."/>
            <person name="Tohno M."/>
        </authorList>
    </citation>
    <scope>NUCLEOTIDE SEQUENCE [LARGE SCALE GENOMIC DNA]</scope>
    <source>
        <strain evidence="2">DSM 25784 / JCM 18191 / LMG 30913 / SG25</strain>
    </source>
</reference>
<sequence length="52" mass="5906">EHQRAIVEATIVKAQQQYSATNEQAAKWRQMNPDIAYQDVIKYVEAVKGSKA</sequence>
<dbReference type="AlphaFoldDB" id="A0A069CWU4"/>
<feature type="non-terminal residue" evidence="1">
    <location>
        <position position="1"/>
    </location>
</feature>
<evidence type="ECO:0000313" key="2">
    <source>
        <dbReference type="Proteomes" id="UP000030643"/>
    </source>
</evidence>
<name>A0A069CWU4_WEIOS</name>
<protein>
    <submittedName>
        <fullName evidence="1">Transcriptional regulator</fullName>
    </submittedName>
</protein>
<dbReference type="STRING" id="1329250.WOSG25_210010"/>
<evidence type="ECO:0000313" key="1">
    <source>
        <dbReference type="EMBL" id="GAK31944.1"/>
    </source>
</evidence>
<accession>A0A069CWU4</accession>
<gene>
    <name evidence="1" type="ORF">WOSG25_210010</name>
</gene>